<dbReference type="AlphaFoldDB" id="A0A1G8WZ92"/>
<dbReference type="PANTHER" id="PTHR42800">
    <property type="entry name" value="EXOINULINASE INUD (AFU_ORTHOLOGUE AFUA_5G00480)"/>
    <property type="match status" value="1"/>
</dbReference>
<feature type="domain" description="Glycosyl hydrolase family 32 C-terminal" evidence="7">
    <location>
        <begin position="369"/>
        <end position="517"/>
    </location>
</feature>
<dbReference type="GO" id="GO:0004575">
    <property type="term" value="F:sucrose alpha-glucosidase activity"/>
    <property type="evidence" value="ECO:0007669"/>
    <property type="project" value="TreeGrafter"/>
</dbReference>
<dbReference type="GO" id="GO:0005737">
    <property type="term" value="C:cytoplasm"/>
    <property type="evidence" value="ECO:0007669"/>
    <property type="project" value="TreeGrafter"/>
</dbReference>
<dbReference type="Proteomes" id="UP000198510">
    <property type="component" value="Unassembled WGS sequence"/>
</dbReference>
<dbReference type="SUPFAM" id="SSF75005">
    <property type="entry name" value="Arabinanase/levansucrase/invertase"/>
    <property type="match status" value="1"/>
</dbReference>
<dbReference type="SUPFAM" id="SSF49899">
    <property type="entry name" value="Concanavalin A-like lectins/glucanases"/>
    <property type="match status" value="1"/>
</dbReference>
<feature type="domain" description="Glycosyl hydrolase family 32 N-terminal" evidence="6">
    <location>
        <begin position="52"/>
        <end position="364"/>
    </location>
</feature>
<dbReference type="PROSITE" id="PS51257">
    <property type="entry name" value="PROKAR_LIPOPROTEIN"/>
    <property type="match status" value="1"/>
</dbReference>
<evidence type="ECO:0000259" key="6">
    <source>
        <dbReference type="Pfam" id="PF00251"/>
    </source>
</evidence>
<proteinExistence type="inferred from homology"/>
<evidence type="ECO:0000259" key="7">
    <source>
        <dbReference type="Pfam" id="PF08244"/>
    </source>
</evidence>
<evidence type="ECO:0000256" key="2">
    <source>
        <dbReference type="ARBA" id="ARBA00022801"/>
    </source>
</evidence>
<dbReference type="SMART" id="SM00640">
    <property type="entry name" value="Glyco_32"/>
    <property type="match status" value="1"/>
</dbReference>
<dbReference type="CDD" id="cd18622">
    <property type="entry name" value="GH32_Inu-like"/>
    <property type="match status" value="1"/>
</dbReference>
<name>A0A1G8WZ92_9BACT</name>
<dbReference type="InterPro" id="IPR013320">
    <property type="entry name" value="ConA-like_dom_sf"/>
</dbReference>
<evidence type="ECO:0000313" key="9">
    <source>
        <dbReference type="Proteomes" id="UP000198510"/>
    </source>
</evidence>
<gene>
    <name evidence="8" type="ORF">SAMN05421823_101222</name>
</gene>
<dbReference type="InterPro" id="IPR013148">
    <property type="entry name" value="Glyco_hydro_32_N"/>
</dbReference>
<dbReference type="PANTHER" id="PTHR42800:SF1">
    <property type="entry name" value="EXOINULINASE INUD (AFU_ORTHOLOGUE AFUA_5G00480)"/>
    <property type="match status" value="1"/>
</dbReference>
<dbReference type="InterPro" id="IPR001362">
    <property type="entry name" value="Glyco_hydro_32"/>
</dbReference>
<dbReference type="STRING" id="1075417.SAMN05421823_101222"/>
<keyword evidence="2 4" id="KW-0378">Hydrolase</keyword>
<evidence type="ECO:0000256" key="3">
    <source>
        <dbReference type="ARBA" id="ARBA00023295"/>
    </source>
</evidence>
<dbReference type="Gene3D" id="2.115.10.20">
    <property type="entry name" value="Glycosyl hydrolase domain, family 43"/>
    <property type="match status" value="1"/>
</dbReference>
<dbReference type="InterPro" id="IPR023296">
    <property type="entry name" value="Glyco_hydro_beta-prop_sf"/>
</dbReference>
<keyword evidence="5" id="KW-0732">Signal</keyword>
<dbReference type="Pfam" id="PF08244">
    <property type="entry name" value="Glyco_hydro_32C"/>
    <property type="match status" value="1"/>
</dbReference>
<sequence length="531" mass="59617">MSKLSSFVCASVGLCVLMAGCQTSSQENATATAGPSTASGQDTLEQHRPLYHFTPPEQWMNDPNGMVFYDGEYHLFYQHYPDSNVWGPMHWGHAVSRNLVTWEHLPIALYPDSIGMIFSGSSVADVDNTSGFGSADNPPLVAMFTYHNAEGERARRNDYQTQGIAYSLDKGRTWEKYANNPVVNNPGLRDFRDPNLFWHEPTQRWVLILAAGDRVRLYNSPDLKAWTFLSEFGEKNGDHGGVWECPDLFPMMVNGQQKWVMLLSINPGGPNGGSATQYFVGNFDGKKFTTDYPNDTLWIDYGPDDYAGVTWSNVPESDGRRLFIGWMSNWDYAKEVPTYAWRSAMTVARTLSLVQTDAGVRLASRPVQELEQLRNGSYTLSAATVRDSLDLSHQANLQSPAMEFKLSFDLPKTTASDFGVRLFNDLGEEVRIGYEPQAKQWYIDRSRSGKTDFKEGFVRRITAPRLAESDTLTMHLYVDVASVELFADDGTTVMTSIFFPNEDFTHAALFTERDSLHFNGGEAFSLTQKPL</sequence>
<reference evidence="8 9" key="1">
    <citation type="submission" date="2016-10" db="EMBL/GenBank/DDBJ databases">
        <authorList>
            <person name="de Groot N.N."/>
        </authorList>
    </citation>
    <scope>NUCLEOTIDE SEQUENCE [LARGE SCALE GENOMIC DNA]</scope>
    <source>
        <strain evidence="8 9">DSM 25186</strain>
    </source>
</reference>
<dbReference type="EMBL" id="FNFO01000001">
    <property type="protein sequence ID" value="SDJ83593.1"/>
    <property type="molecule type" value="Genomic_DNA"/>
</dbReference>
<evidence type="ECO:0000313" key="8">
    <source>
        <dbReference type="EMBL" id="SDJ83593.1"/>
    </source>
</evidence>
<dbReference type="InterPro" id="IPR013189">
    <property type="entry name" value="Glyco_hydro_32_C"/>
</dbReference>
<dbReference type="PROSITE" id="PS00609">
    <property type="entry name" value="GLYCOSYL_HYDROL_F32"/>
    <property type="match status" value="1"/>
</dbReference>
<dbReference type="Pfam" id="PF00251">
    <property type="entry name" value="Glyco_hydro_32N"/>
    <property type="match status" value="1"/>
</dbReference>
<dbReference type="RefSeq" id="WP_218126986.1">
    <property type="nucleotide sequence ID" value="NZ_FNFO01000001.1"/>
</dbReference>
<dbReference type="Gene3D" id="2.60.120.560">
    <property type="entry name" value="Exo-inulinase, domain 1"/>
    <property type="match status" value="1"/>
</dbReference>
<evidence type="ECO:0000256" key="4">
    <source>
        <dbReference type="RuleBase" id="RU362110"/>
    </source>
</evidence>
<comment type="similarity">
    <text evidence="1 4">Belongs to the glycosyl hydrolase 32 family.</text>
</comment>
<feature type="signal peptide" evidence="5">
    <location>
        <begin position="1"/>
        <end position="25"/>
    </location>
</feature>
<dbReference type="GO" id="GO:0005987">
    <property type="term" value="P:sucrose catabolic process"/>
    <property type="evidence" value="ECO:0007669"/>
    <property type="project" value="TreeGrafter"/>
</dbReference>
<dbReference type="InterPro" id="IPR018053">
    <property type="entry name" value="Glyco_hydro_32_AS"/>
</dbReference>
<keyword evidence="9" id="KW-1185">Reference proteome</keyword>
<organism evidence="8 9">
    <name type="scientific">Catalinimonas alkaloidigena</name>
    <dbReference type="NCBI Taxonomy" id="1075417"/>
    <lineage>
        <taxon>Bacteria</taxon>
        <taxon>Pseudomonadati</taxon>
        <taxon>Bacteroidota</taxon>
        <taxon>Cytophagia</taxon>
        <taxon>Cytophagales</taxon>
        <taxon>Catalimonadaceae</taxon>
        <taxon>Catalinimonas</taxon>
    </lineage>
</organism>
<accession>A0A1G8WZ92</accession>
<feature type="chain" id="PRO_5011678500" evidence="5">
    <location>
        <begin position="26"/>
        <end position="531"/>
    </location>
</feature>
<keyword evidence="3 4" id="KW-0326">Glycosidase</keyword>
<protein>
    <submittedName>
        <fullName evidence="8">Fructan beta-fructosidase</fullName>
    </submittedName>
</protein>
<evidence type="ECO:0000256" key="5">
    <source>
        <dbReference type="SAM" id="SignalP"/>
    </source>
</evidence>
<evidence type="ECO:0000256" key="1">
    <source>
        <dbReference type="ARBA" id="ARBA00009902"/>
    </source>
</evidence>